<evidence type="ECO:0000313" key="2">
    <source>
        <dbReference type="Proteomes" id="UP000800039"/>
    </source>
</evidence>
<protein>
    <recommendedName>
        <fullName evidence="3">Heterokaryon incompatibility domain-containing protein</fullName>
    </recommendedName>
</protein>
<comment type="caution">
    <text evidence="1">The sequence shown here is derived from an EMBL/GenBank/DDBJ whole genome shotgun (WGS) entry which is preliminary data.</text>
</comment>
<gene>
    <name evidence="1" type="ORF">K460DRAFT_370207</name>
</gene>
<dbReference type="RefSeq" id="XP_040784781.1">
    <property type="nucleotide sequence ID" value="XM_040934111.1"/>
</dbReference>
<accession>A0A9P4GAI9</accession>
<dbReference type="PANTHER" id="PTHR24148:SF82">
    <property type="entry name" value="HETEROKARYON INCOMPATIBILITY DOMAIN-CONTAINING PROTEIN"/>
    <property type="match status" value="1"/>
</dbReference>
<name>A0A9P4GAI9_9PLEO</name>
<dbReference type="GeneID" id="63851362"/>
<dbReference type="PANTHER" id="PTHR24148">
    <property type="entry name" value="ANKYRIN REPEAT DOMAIN-CONTAINING PROTEIN 39 HOMOLOG-RELATED"/>
    <property type="match status" value="1"/>
</dbReference>
<sequence>MTTKHRFITTYSELCTTRKEIRLLHLGPALRETDPIICRFSIVSLTREYDGCLDTHSTQYEALSYVWGIEKHAIPVHVNGVPIGVTVNLYHALQDCDWPIGKGSFGSMQYA</sequence>
<proteinExistence type="predicted"/>
<dbReference type="InterPro" id="IPR052895">
    <property type="entry name" value="HetReg/Transcr_Mod"/>
</dbReference>
<reference evidence="1" key="1">
    <citation type="submission" date="2020-01" db="EMBL/GenBank/DDBJ databases">
        <authorList>
            <consortium name="DOE Joint Genome Institute"/>
            <person name="Haridas S."/>
            <person name="Albert R."/>
            <person name="Binder M."/>
            <person name="Bloem J."/>
            <person name="Labutti K."/>
            <person name="Salamov A."/>
            <person name="Andreopoulos B."/>
            <person name="Baker S.E."/>
            <person name="Barry K."/>
            <person name="Bills G."/>
            <person name="Bluhm B.H."/>
            <person name="Cannon C."/>
            <person name="Castanera R."/>
            <person name="Culley D.E."/>
            <person name="Daum C."/>
            <person name="Ezra D."/>
            <person name="Gonzalez J.B."/>
            <person name="Henrissat B."/>
            <person name="Kuo A."/>
            <person name="Liang C."/>
            <person name="Lipzen A."/>
            <person name="Lutzoni F."/>
            <person name="Magnuson J."/>
            <person name="Mondo S."/>
            <person name="Nolan M."/>
            <person name="Ohm R."/>
            <person name="Pangilinan J."/>
            <person name="Park H.-J."/>
            <person name="Ramirez L."/>
            <person name="Alfaro M."/>
            <person name="Sun H."/>
            <person name="Tritt A."/>
            <person name="Yoshinaga Y."/>
            <person name="Zwiers L.-H."/>
            <person name="Turgeon B.G."/>
            <person name="Goodwin S.B."/>
            <person name="Spatafora J.W."/>
            <person name="Crous P.W."/>
            <person name="Grigoriev I.V."/>
        </authorList>
    </citation>
    <scope>NUCLEOTIDE SEQUENCE</scope>
    <source>
        <strain evidence="1">CBS 394.84</strain>
    </source>
</reference>
<evidence type="ECO:0008006" key="3">
    <source>
        <dbReference type="Google" id="ProtNLM"/>
    </source>
</evidence>
<dbReference type="EMBL" id="ML976618">
    <property type="protein sequence ID" value="KAF1842218.1"/>
    <property type="molecule type" value="Genomic_DNA"/>
</dbReference>
<organism evidence="1 2">
    <name type="scientific">Cucurbitaria berberidis CBS 394.84</name>
    <dbReference type="NCBI Taxonomy" id="1168544"/>
    <lineage>
        <taxon>Eukaryota</taxon>
        <taxon>Fungi</taxon>
        <taxon>Dikarya</taxon>
        <taxon>Ascomycota</taxon>
        <taxon>Pezizomycotina</taxon>
        <taxon>Dothideomycetes</taxon>
        <taxon>Pleosporomycetidae</taxon>
        <taxon>Pleosporales</taxon>
        <taxon>Pleosporineae</taxon>
        <taxon>Cucurbitariaceae</taxon>
        <taxon>Cucurbitaria</taxon>
    </lineage>
</organism>
<keyword evidence="2" id="KW-1185">Reference proteome</keyword>
<dbReference type="AlphaFoldDB" id="A0A9P4GAI9"/>
<dbReference type="Proteomes" id="UP000800039">
    <property type="component" value="Unassembled WGS sequence"/>
</dbReference>
<evidence type="ECO:0000313" key="1">
    <source>
        <dbReference type="EMBL" id="KAF1842218.1"/>
    </source>
</evidence>